<name>A0A5B1CFR4_9BACT</name>
<keyword evidence="1" id="KW-0732">Signal</keyword>
<evidence type="ECO:0000313" key="3">
    <source>
        <dbReference type="Proteomes" id="UP000322699"/>
    </source>
</evidence>
<organism evidence="2 3">
    <name type="scientific">Rubripirellula obstinata</name>
    <dbReference type="NCBI Taxonomy" id="406547"/>
    <lineage>
        <taxon>Bacteria</taxon>
        <taxon>Pseudomonadati</taxon>
        <taxon>Planctomycetota</taxon>
        <taxon>Planctomycetia</taxon>
        <taxon>Pirellulales</taxon>
        <taxon>Pirellulaceae</taxon>
        <taxon>Rubripirellula</taxon>
    </lineage>
</organism>
<keyword evidence="3" id="KW-1185">Reference proteome</keyword>
<dbReference type="EMBL" id="VRLW01000001">
    <property type="protein sequence ID" value="KAA1258333.1"/>
    <property type="molecule type" value="Genomic_DNA"/>
</dbReference>
<dbReference type="OrthoDB" id="128937at2"/>
<evidence type="ECO:0000256" key="1">
    <source>
        <dbReference type="SAM" id="SignalP"/>
    </source>
</evidence>
<feature type="signal peptide" evidence="1">
    <location>
        <begin position="1"/>
        <end position="26"/>
    </location>
</feature>
<gene>
    <name evidence="2" type="ORF">LF1_08500</name>
</gene>
<accession>A0A5B1CFR4</accession>
<reference evidence="2 3" key="1">
    <citation type="submission" date="2019-08" db="EMBL/GenBank/DDBJ databases">
        <title>Deep-cultivation of Planctomycetes and their phenomic and genomic characterization uncovers novel biology.</title>
        <authorList>
            <person name="Wiegand S."/>
            <person name="Jogler M."/>
            <person name="Boedeker C."/>
            <person name="Pinto D."/>
            <person name="Vollmers J."/>
            <person name="Rivas-Marin E."/>
            <person name="Kohn T."/>
            <person name="Peeters S.H."/>
            <person name="Heuer A."/>
            <person name="Rast P."/>
            <person name="Oberbeckmann S."/>
            <person name="Bunk B."/>
            <person name="Jeske O."/>
            <person name="Meyerdierks A."/>
            <person name="Storesund J.E."/>
            <person name="Kallscheuer N."/>
            <person name="Luecker S."/>
            <person name="Lage O.M."/>
            <person name="Pohl T."/>
            <person name="Merkel B.J."/>
            <person name="Hornburger P."/>
            <person name="Mueller R.-W."/>
            <person name="Bruemmer F."/>
            <person name="Labrenz M."/>
            <person name="Spormann A.M."/>
            <person name="Op Den Camp H."/>
            <person name="Overmann J."/>
            <person name="Amann R."/>
            <person name="Jetten M.S.M."/>
            <person name="Mascher T."/>
            <person name="Medema M.H."/>
            <person name="Devos D.P."/>
            <person name="Kaster A.-K."/>
            <person name="Ovreas L."/>
            <person name="Rohde M."/>
            <person name="Galperin M.Y."/>
            <person name="Jogler C."/>
        </authorList>
    </citation>
    <scope>NUCLEOTIDE SEQUENCE [LARGE SCALE GENOMIC DNA]</scope>
    <source>
        <strain evidence="2 3">LF1</strain>
    </source>
</reference>
<dbReference type="RefSeq" id="WP_068266208.1">
    <property type="nucleotide sequence ID" value="NZ_LWSK01000112.1"/>
</dbReference>
<comment type="caution">
    <text evidence="2">The sequence shown here is derived from an EMBL/GenBank/DDBJ whole genome shotgun (WGS) entry which is preliminary data.</text>
</comment>
<sequence precursor="true">MRSHSSTYYRLTHILTSLLVVTALLADTSVAEEPVGFDVLKRCAKVSGGLDAFAKVNSITMKATISVSQQGVPASNSVQGTLESHFIAPDRAIVIVDLGSLGKSTRGVQGEIAWESSDSGNRKLKPSERKRLLDSISLRETFEPTSVFASFTNRGKEMVDGEPCYRVEVSRRGNDEADQIYYSVKSGLPMRTIATRHTMGGDRVVDSKVNQYKTYKGLQVATEIRQLMQSFKLIHDVKVHTVEINGKIDESVFTPPADLEKS</sequence>
<dbReference type="AlphaFoldDB" id="A0A5B1CFR4"/>
<evidence type="ECO:0008006" key="4">
    <source>
        <dbReference type="Google" id="ProtNLM"/>
    </source>
</evidence>
<dbReference type="Gene3D" id="2.50.20.10">
    <property type="entry name" value="Lipoprotein localisation LolA/LolB/LppX"/>
    <property type="match status" value="1"/>
</dbReference>
<protein>
    <recommendedName>
        <fullName evidence="4">Outer membrane lipoprotein-sorting protein</fullName>
    </recommendedName>
</protein>
<proteinExistence type="predicted"/>
<evidence type="ECO:0000313" key="2">
    <source>
        <dbReference type="EMBL" id="KAA1258333.1"/>
    </source>
</evidence>
<feature type="chain" id="PRO_5022759549" description="Outer membrane lipoprotein-sorting protein" evidence="1">
    <location>
        <begin position="27"/>
        <end position="262"/>
    </location>
</feature>
<dbReference type="Proteomes" id="UP000322699">
    <property type="component" value="Unassembled WGS sequence"/>
</dbReference>